<feature type="region of interest" description="Disordered" evidence="1">
    <location>
        <begin position="414"/>
        <end position="451"/>
    </location>
</feature>
<feature type="region of interest" description="Disordered" evidence="1">
    <location>
        <begin position="496"/>
        <end position="521"/>
    </location>
</feature>
<dbReference type="GO" id="GO:0004674">
    <property type="term" value="F:protein serine/threonine kinase activity"/>
    <property type="evidence" value="ECO:0007669"/>
    <property type="project" value="UniProtKB-EC"/>
</dbReference>
<feature type="compositionally biased region" description="Polar residues" evidence="1">
    <location>
        <begin position="857"/>
        <end position="873"/>
    </location>
</feature>
<feature type="compositionally biased region" description="Polar residues" evidence="1">
    <location>
        <begin position="249"/>
        <end position="260"/>
    </location>
</feature>
<reference evidence="2" key="2">
    <citation type="submission" date="2025-08" db="UniProtKB">
        <authorList>
            <consortium name="Ensembl"/>
        </authorList>
    </citation>
    <scope>IDENTIFICATION</scope>
</reference>
<dbReference type="Proteomes" id="UP000694405">
    <property type="component" value="Unassembled WGS sequence"/>
</dbReference>
<name>A0A8V5GX01_MELUD</name>
<keyword evidence="3" id="KW-1185">Reference proteome</keyword>
<feature type="compositionally biased region" description="Polar residues" evidence="1">
    <location>
        <begin position="927"/>
        <end position="940"/>
    </location>
</feature>
<dbReference type="PANTHER" id="PTHR47091:SF2">
    <property type="entry name" value="ALPHA-PROTEIN KINASE 2"/>
    <property type="match status" value="1"/>
</dbReference>
<protein>
    <submittedName>
        <fullName evidence="2">Uncharacterized protein</fullName>
    </submittedName>
</protein>
<feature type="compositionally biased region" description="Basic and acidic residues" evidence="1">
    <location>
        <begin position="436"/>
        <end position="450"/>
    </location>
</feature>
<accession>A0A8V5GX01</accession>
<feature type="region of interest" description="Disordered" evidence="1">
    <location>
        <begin position="1"/>
        <end position="39"/>
    </location>
</feature>
<reference evidence="2" key="1">
    <citation type="submission" date="2020-03" db="EMBL/GenBank/DDBJ databases">
        <title>Melopsittacus undulatus (budgerigar) genome, bMelUnd1, maternal haplotype with Z.</title>
        <authorList>
            <person name="Gedman G."/>
            <person name="Mountcastle J."/>
            <person name="Haase B."/>
            <person name="Formenti G."/>
            <person name="Wright T."/>
            <person name="Apodaca J."/>
            <person name="Pelan S."/>
            <person name="Chow W."/>
            <person name="Rhie A."/>
            <person name="Howe K."/>
            <person name="Fedrigo O."/>
            <person name="Jarvis E.D."/>
        </authorList>
    </citation>
    <scope>NUCLEOTIDE SEQUENCE [LARGE SCALE GENOMIC DNA]</scope>
</reference>
<organism evidence="2 3">
    <name type="scientific">Melopsittacus undulatus</name>
    <name type="common">Budgerigar</name>
    <name type="synonym">Psittacus undulatus</name>
    <dbReference type="NCBI Taxonomy" id="13146"/>
    <lineage>
        <taxon>Eukaryota</taxon>
        <taxon>Metazoa</taxon>
        <taxon>Chordata</taxon>
        <taxon>Craniata</taxon>
        <taxon>Vertebrata</taxon>
        <taxon>Euteleostomi</taxon>
        <taxon>Archelosauria</taxon>
        <taxon>Archosauria</taxon>
        <taxon>Dinosauria</taxon>
        <taxon>Saurischia</taxon>
        <taxon>Theropoda</taxon>
        <taxon>Coelurosauria</taxon>
        <taxon>Aves</taxon>
        <taxon>Neognathae</taxon>
        <taxon>Neoaves</taxon>
        <taxon>Telluraves</taxon>
        <taxon>Australaves</taxon>
        <taxon>Psittaciformes</taxon>
        <taxon>Psittaculidae</taxon>
        <taxon>Melopsittacus</taxon>
    </lineage>
</organism>
<evidence type="ECO:0000313" key="2">
    <source>
        <dbReference type="Ensembl" id="ENSMUNP00000031508.1"/>
    </source>
</evidence>
<sequence length="1123" mass="119177">MLTPQILTPQKSEVKSSGKLKCPQLRHPPGFPDMEHSMDGRDVFNPQGDRSCLRDVAENGDGLIQFMASVPAEECSSREVGSCPANVSTSHPDNCCCHREDCVADAQVRDNPAAALPTDTLIHEQADAADHRSCVRDGSDNPAPAGGGYPEQVPSVGDDLDDDLEYFECSDVLTVHEDEIWKKKLQFLLEGDDEDELKLSRDCDACAYFLPHMPCPIPVSDDTAPMETTIGFCGHHSKPKAVNVRRDPSASSQSTLQPEMTLTVGHHRDSSSSLQDKGTSEVPEASAAIGNEHPRAEDNGSNHPAAGFPMDTSKHRDKGPATDCAALMEQAPDTMAASRDKDSLGAGSLLLEEEAEETPRAAVCTLTESLRRNLFRLLSPTGLCRYVSAIGQTLQAAAEPREAGAVGQEGVTAAGSPQMCAAEEGERKRTWGLSEHSQEPAEADPPRNEGADVQISAQSCERLCMEPQLEEEGVSGTCVSAGAIQPAPQVLCTEGTSQAESDNVQTDSQHPAQSEKGGMHQQGMGVGTGAVSPFPVQAMGCAPDKQECLCAVLSSAKLCDEPQQGRQQCSFDSNGSNDTDTFCSLSSDEPVLEAQTKSGLEGGEPVCRGDADVSAVHEKLWQLLHEDEESDCQIPCEPRGITSLEIRLTGTQAPELHCAQETSSDPPLPEQEPVTQPDSRQRTEEGDCADSSILFKGDGASIGNTCLAEAVGADGVCLDSSTGNKPEQPSSICVTANRTIFSTGECLEQEPDPMLADSSGSMQMAVGGEGELLINPASQAWDTGSPGTLKDAQSGDCDKETPGMSHGTVGQLLPTEHNTPLMDEGVTGERCSSRDCYPAGAELPDPPEDKPFFPSGDPNQQPHEELSSVNTLPETYGVSSPEEGDPSALHAQSSPDPDCDLPSRDDCNDSQVVSNAQENVAVIETPESITRKNPSQTTDQVPGAETQAVAFTPLSGEVLLRDLNVEAGGEQREIGRAGAPCASGSQAASEHLGFANSPFKPDGELKAEPIKWKPNPAKSCHGAAGAKKKLPAASLSKKPRLEQREACSDAVLATEPVGSEAGVRQREDRNQHRKLTVNKESKAPRLLKGIQAELFPDCSGNIKLCCQFGAIHSDSTITWTKDS</sequence>
<feature type="region of interest" description="Disordered" evidence="1">
    <location>
        <begin position="924"/>
        <end position="943"/>
    </location>
</feature>
<evidence type="ECO:0000313" key="3">
    <source>
        <dbReference type="Proteomes" id="UP000694405"/>
    </source>
</evidence>
<feature type="region of interest" description="Disordered" evidence="1">
    <location>
        <begin position="1014"/>
        <end position="1039"/>
    </location>
</feature>
<feature type="compositionally biased region" description="Basic and acidic residues" evidence="1">
    <location>
        <begin position="127"/>
        <end position="139"/>
    </location>
</feature>
<feature type="compositionally biased region" description="Polar residues" evidence="1">
    <location>
        <begin position="496"/>
        <end position="512"/>
    </location>
</feature>
<reference evidence="2" key="3">
    <citation type="submission" date="2025-09" db="UniProtKB">
        <authorList>
            <consortium name="Ensembl"/>
        </authorList>
    </citation>
    <scope>IDENTIFICATION</scope>
</reference>
<feature type="region of interest" description="Disordered" evidence="1">
    <location>
        <begin position="236"/>
        <end position="320"/>
    </location>
</feature>
<dbReference type="Ensembl" id="ENSMUNT00000027349.1">
    <property type="protein sequence ID" value="ENSMUNP00000031508.1"/>
    <property type="gene ID" value="ENSMUNG00000017312.1"/>
</dbReference>
<feature type="compositionally biased region" description="Polar residues" evidence="1">
    <location>
        <begin position="1"/>
        <end position="11"/>
    </location>
</feature>
<proteinExistence type="predicted"/>
<feature type="region of interest" description="Disordered" evidence="1">
    <location>
        <begin position="782"/>
        <end position="909"/>
    </location>
</feature>
<feature type="region of interest" description="Disordered" evidence="1">
    <location>
        <begin position="127"/>
        <end position="150"/>
    </location>
</feature>
<dbReference type="PANTHER" id="PTHR47091">
    <property type="entry name" value="ALPHA-PROTEIN KINASE 2-RELATED"/>
    <property type="match status" value="1"/>
</dbReference>
<feature type="region of interest" description="Disordered" evidence="1">
    <location>
        <begin position="658"/>
        <end position="687"/>
    </location>
</feature>
<evidence type="ECO:0000256" key="1">
    <source>
        <dbReference type="SAM" id="MobiDB-lite"/>
    </source>
</evidence>
<dbReference type="AlphaFoldDB" id="A0A8V5GX01"/>